<dbReference type="Proteomes" id="UP000693946">
    <property type="component" value="Linkage Group LG5"/>
</dbReference>
<evidence type="ECO:0000313" key="1">
    <source>
        <dbReference type="EMBL" id="KAG7489927.1"/>
    </source>
</evidence>
<name>A0AAV6QIN2_SOLSE</name>
<proteinExistence type="predicted"/>
<reference evidence="1 2" key="1">
    <citation type="journal article" date="2021" name="Sci. Rep.">
        <title>Chromosome anchoring in Senegalese sole (Solea senegalensis) reveals sex-associated markers and genome rearrangements in flatfish.</title>
        <authorList>
            <person name="Guerrero-Cozar I."/>
            <person name="Gomez-Garrido J."/>
            <person name="Berbel C."/>
            <person name="Martinez-Blanch J.F."/>
            <person name="Alioto T."/>
            <person name="Claros M.G."/>
            <person name="Gagnaire P.A."/>
            <person name="Manchado M."/>
        </authorList>
    </citation>
    <scope>NUCLEOTIDE SEQUENCE [LARGE SCALE GENOMIC DNA]</scope>
    <source>
        <strain evidence="1">Sse05_10M</strain>
    </source>
</reference>
<dbReference type="AlphaFoldDB" id="A0AAV6QIN2"/>
<sequence>MPSAKVDLIRFDDVLMKPTSPSKRYMPRVVYIYTGHLGQNLPYVGAAVQSMRDTLSSAARSRCGNSSEGKTLDTNRYLGNDLMLVVSAVKAEP</sequence>
<dbReference type="EMBL" id="JAGKHQ010000017">
    <property type="protein sequence ID" value="KAG7489927.1"/>
    <property type="molecule type" value="Genomic_DNA"/>
</dbReference>
<organism evidence="1 2">
    <name type="scientific">Solea senegalensis</name>
    <name type="common">Senegalese sole</name>
    <dbReference type="NCBI Taxonomy" id="28829"/>
    <lineage>
        <taxon>Eukaryota</taxon>
        <taxon>Metazoa</taxon>
        <taxon>Chordata</taxon>
        <taxon>Craniata</taxon>
        <taxon>Vertebrata</taxon>
        <taxon>Euteleostomi</taxon>
        <taxon>Actinopterygii</taxon>
        <taxon>Neopterygii</taxon>
        <taxon>Teleostei</taxon>
        <taxon>Neoteleostei</taxon>
        <taxon>Acanthomorphata</taxon>
        <taxon>Carangaria</taxon>
        <taxon>Pleuronectiformes</taxon>
        <taxon>Pleuronectoidei</taxon>
        <taxon>Soleidae</taxon>
        <taxon>Solea</taxon>
    </lineage>
</organism>
<keyword evidence="2" id="KW-1185">Reference proteome</keyword>
<gene>
    <name evidence="1" type="ORF">JOB18_023595</name>
</gene>
<comment type="caution">
    <text evidence="1">The sequence shown here is derived from an EMBL/GenBank/DDBJ whole genome shotgun (WGS) entry which is preliminary data.</text>
</comment>
<accession>A0AAV6QIN2</accession>
<protein>
    <submittedName>
        <fullName evidence="1">Uncharacterized protein</fullName>
    </submittedName>
</protein>
<evidence type="ECO:0000313" key="2">
    <source>
        <dbReference type="Proteomes" id="UP000693946"/>
    </source>
</evidence>